<dbReference type="EMBL" id="CDMZ01000633">
    <property type="protein sequence ID" value="CEM18404.1"/>
    <property type="molecule type" value="Genomic_DNA"/>
</dbReference>
<protein>
    <submittedName>
        <fullName evidence="1">Uncharacterized protein</fullName>
    </submittedName>
</protein>
<accession>A0A0G4FUY5</accession>
<gene>
    <name evidence="1" type="ORF">Cvel_18765</name>
</gene>
<proteinExistence type="predicted"/>
<sequence>MELYRVVRGYVPQNWVDFLCEQPSMEIVELSVPRPLFQCGDYVLACLVAVLRYDLGEWESMFHQTDDQPHVILAGRGWIAIRLRGQLAIVMSEVAGTWGGKPPEGGYEVTRSGARKIARRWMCGPGLGRAKQRGQGILTRGNTLGHRSVRSGDIGVLCWGWTPP</sequence>
<reference evidence="1" key="1">
    <citation type="submission" date="2014-11" db="EMBL/GenBank/DDBJ databases">
        <authorList>
            <person name="Otto D Thomas"/>
            <person name="Naeem Raeece"/>
        </authorList>
    </citation>
    <scope>NUCLEOTIDE SEQUENCE</scope>
</reference>
<evidence type="ECO:0000313" key="1">
    <source>
        <dbReference type="EMBL" id="CEM18404.1"/>
    </source>
</evidence>
<dbReference type="PhylomeDB" id="A0A0G4FUY5"/>
<dbReference type="VEuPathDB" id="CryptoDB:Cvel_18765"/>
<name>A0A0G4FUY5_9ALVE</name>
<organism evidence="1">
    <name type="scientific">Chromera velia CCMP2878</name>
    <dbReference type="NCBI Taxonomy" id="1169474"/>
    <lineage>
        <taxon>Eukaryota</taxon>
        <taxon>Sar</taxon>
        <taxon>Alveolata</taxon>
        <taxon>Colpodellida</taxon>
        <taxon>Chromeraceae</taxon>
        <taxon>Chromera</taxon>
    </lineage>
</organism>
<dbReference type="AlphaFoldDB" id="A0A0G4FUY5"/>